<reference evidence="6" key="1">
    <citation type="submission" date="2025-08" db="UniProtKB">
        <authorList>
            <consortium name="RefSeq"/>
        </authorList>
    </citation>
    <scope>IDENTIFICATION</scope>
    <source>
        <tissue evidence="6">Whole sample</tissue>
    </source>
</reference>
<sequence>MRVLQILLLLIIVVGVKSDGQPFGDCDDNADCPPDATCIDSDGNGVIDKCECNTGFYAYDTGVTVGGVPQTMCTPLVCDPTDPNQCSGNGDCEVEGGRYVCDCDEGFTGEKCEMPITTTTPMTTMTTTAKKGNVVPIVAAGAGLLVLALLGAGAAAASSG</sequence>
<feature type="disulfide bond" evidence="1">
    <location>
        <begin position="103"/>
        <end position="112"/>
    </location>
</feature>
<dbReference type="RefSeq" id="XP_022294645.1">
    <property type="nucleotide sequence ID" value="XM_022438937.1"/>
</dbReference>
<dbReference type="PROSITE" id="PS01186">
    <property type="entry name" value="EGF_2"/>
    <property type="match status" value="1"/>
</dbReference>
<dbReference type="KEGG" id="cvn:111104799"/>
<keyword evidence="1" id="KW-0245">EGF-like domain</keyword>
<organism evidence="5 6">
    <name type="scientific">Crassostrea virginica</name>
    <name type="common">Eastern oyster</name>
    <dbReference type="NCBI Taxonomy" id="6565"/>
    <lineage>
        <taxon>Eukaryota</taxon>
        <taxon>Metazoa</taxon>
        <taxon>Spiralia</taxon>
        <taxon>Lophotrochozoa</taxon>
        <taxon>Mollusca</taxon>
        <taxon>Bivalvia</taxon>
        <taxon>Autobranchia</taxon>
        <taxon>Pteriomorphia</taxon>
        <taxon>Ostreida</taxon>
        <taxon>Ostreoidea</taxon>
        <taxon>Ostreidae</taxon>
        <taxon>Crassostrea</taxon>
    </lineage>
</organism>
<keyword evidence="5" id="KW-1185">Reference proteome</keyword>
<evidence type="ECO:0000259" key="4">
    <source>
        <dbReference type="PROSITE" id="PS50026"/>
    </source>
</evidence>
<dbReference type="PROSITE" id="PS00022">
    <property type="entry name" value="EGF_1"/>
    <property type="match status" value="1"/>
</dbReference>
<dbReference type="SMART" id="SM00181">
    <property type="entry name" value="EGF"/>
    <property type="match status" value="2"/>
</dbReference>
<evidence type="ECO:0000256" key="3">
    <source>
        <dbReference type="SAM" id="SignalP"/>
    </source>
</evidence>
<dbReference type="Pfam" id="PF23106">
    <property type="entry name" value="EGF_Teneurin"/>
    <property type="match status" value="1"/>
</dbReference>
<accession>A0A8B8ATX8</accession>
<dbReference type="CDD" id="cd00054">
    <property type="entry name" value="EGF_CA"/>
    <property type="match status" value="1"/>
</dbReference>
<keyword evidence="2" id="KW-0812">Transmembrane</keyword>
<dbReference type="AlphaFoldDB" id="A0A8B8ATX8"/>
<keyword evidence="1" id="KW-1015">Disulfide bond</keyword>
<comment type="caution">
    <text evidence="1">Lacks conserved residue(s) required for the propagation of feature annotation.</text>
</comment>
<protein>
    <submittedName>
        <fullName evidence="6">Delta-like protein 1</fullName>
    </submittedName>
</protein>
<feature type="chain" id="PRO_5034010980" evidence="3">
    <location>
        <begin position="19"/>
        <end position="160"/>
    </location>
</feature>
<gene>
    <name evidence="6" type="primary">LOC111104799</name>
</gene>
<dbReference type="PROSITE" id="PS50026">
    <property type="entry name" value="EGF_3"/>
    <property type="match status" value="1"/>
</dbReference>
<evidence type="ECO:0000256" key="1">
    <source>
        <dbReference type="PROSITE-ProRule" id="PRU00076"/>
    </source>
</evidence>
<evidence type="ECO:0000313" key="6">
    <source>
        <dbReference type="RefSeq" id="XP_022294645.1"/>
    </source>
</evidence>
<proteinExistence type="predicted"/>
<dbReference type="Gene3D" id="2.10.25.10">
    <property type="entry name" value="Laminin"/>
    <property type="match status" value="1"/>
</dbReference>
<keyword evidence="3" id="KW-0732">Signal</keyword>
<feature type="domain" description="EGF-like" evidence="4">
    <location>
        <begin position="74"/>
        <end position="113"/>
    </location>
</feature>
<feature type="transmembrane region" description="Helical" evidence="2">
    <location>
        <begin position="134"/>
        <end position="157"/>
    </location>
</feature>
<dbReference type="GeneID" id="111104799"/>
<dbReference type="SUPFAM" id="SSF57196">
    <property type="entry name" value="EGF/Laminin"/>
    <property type="match status" value="1"/>
</dbReference>
<feature type="signal peptide" evidence="3">
    <location>
        <begin position="1"/>
        <end position="18"/>
    </location>
</feature>
<dbReference type="Proteomes" id="UP000694844">
    <property type="component" value="Chromosome 7"/>
</dbReference>
<name>A0A8B8ATX8_CRAVI</name>
<keyword evidence="2" id="KW-1133">Transmembrane helix</keyword>
<keyword evidence="2" id="KW-0472">Membrane</keyword>
<dbReference type="InterPro" id="IPR000742">
    <property type="entry name" value="EGF"/>
</dbReference>
<evidence type="ECO:0000256" key="2">
    <source>
        <dbReference type="SAM" id="Phobius"/>
    </source>
</evidence>
<evidence type="ECO:0000313" key="5">
    <source>
        <dbReference type="Proteomes" id="UP000694844"/>
    </source>
</evidence>